<evidence type="ECO:0000256" key="7">
    <source>
        <dbReference type="SAM" id="SignalP"/>
    </source>
</evidence>
<keyword evidence="1" id="KW-0147">Chitin-binding</keyword>
<feature type="domain" description="GH18" evidence="8">
    <location>
        <begin position="32"/>
        <end position="339"/>
    </location>
</feature>
<evidence type="ECO:0000256" key="6">
    <source>
        <dbReference type="SAM" id="MobiDB-lite"/>
    </source>
</evidence>
<dbReference type="Pfam" id="PF00704">
    <property type="entry name" value="Glyco_hydro_18"/>
    <property type="match status" value="1"/>
</dbReference>
<dbReference type="InterPro" id="IPR050542">
    <property type="entry name" value="Glycosyl_Hydrlase18_Chitinase"/>
</dbReference>
<comment type="similarity">
    <text evidence="5">Belongs to the glycosyl hydrolase 18 family. Chitinase class III subfamily.</text>
</comment>
<dbReference type="GO" id="GO:0030248">
    <property type="term" value="F:cellulose binding"/>
    <property type="evidence" value="ECO:0007669"/>
    <property type="project" value="InterPro"/>
</dbReference>
<comment type="caution">
    <text evidence="9">The sequence shown here is derived from an EMBL/GenBank/DDBJ whole genome shotgun (WGS) entry which is preliminary data.</text>
</comment>
<dbReference type="InterPro" id="IPR035971">
    <property type="entry name" value="CBD_sf"/>
</dbReference>
<feature type="chain" id="PRO_5017289414" evidence="7">
    <location>
        <begin position="20"/>
        <end position="413"/>
    </location>
</feature>
<evidence type="ECO:0000313" key="10">
    <source>
        <dbReference type="Proteomes" id="UP000266272"/>
    </source>
</evidence>
<dbReference type="STRING" id="490622.A0A395NZR4"/>
<dbReference type="Gene3D" id="3.20.20.80">
    <property type="entry name" value="Glycosidases"/>
    <property type="match status" value="1"/>
</dbReference>
<evidence type="ECO:0000259" key="8">
    <source>
        <dbReference type="PROSITE" id="PS51910"/>
    </source>
</evidence>
<dbReference type="AlphaFoldDB" id="A0A395NZR4"/>
<feature type="region of interest" description="Disordered" evidence="6">
    <location>
        <begin position="347"/>
        <end position="413"/>
    </location>
</feature>
<dbReference type="Proteomes" id="UP000266272">
    <property type="component" value="Unassembled WGS sequence"/>
</dbReference>
<dbReference type="SUPFAM" id="SSF51445">
    <property type="entry name" value="(Trans)glycosidases"/>
    <property type="match status" value="1"/>
</dbReference>
<sequence>MLFPKVVSGLGLLAGLASAAPKPIARRQAPGAQNVVYWGQNGGGTIENNDLSSYCKADSGIDIIVLAFLYQWGQGDSALGGTIGQSCFITSSGQPQNCDALTAAITTCKNAGVKIVLSLGGASAFSTFQTADQATQAGQYLWNAYGGGSGVTRPLGNNIVDGWDLDIEGNSGFNQNYAALISALRSNFASDPAHQYVITGAPQCPLPEPNMGVIIQNAQFDYLWVQFYNNNEYQPDPCSLGLPGDAPFNYNNWTSFLETTPSKNAKLFIGVPASTLASNGAPSGAVYYATPSQLAGIVNGVKGNSNFGGIMMWSAGFSDSNVNDGCNYAQEAKHILLTGSPCSSGPVTASLPPVSSPTSSSKPPGSSPTSPPSGGGSVPQWGQCGGNGYTGPTQCQSPFSRSPIPLKDVSKSF</sequence>
<dbReference type="InterPro" id="IPR001223">
    <property type="entry name" value="Glyco_hydro18_cat"/>
</dbReference>
<dbReference type="GO" id="GO:0005576">
    <property type="term" value="C:extracellular region"/>
    <property type="evidence" value="ECO:0007669"/>
    <property type="project" value="InterPro"/>
</dbReference>
<organism evidence="9 10">
    <name type="scientific">Trichoderma arundinaceum</name>
    <dbReference type="NCBI Taxonomy" id="490622"/>
    <lineage>
        <taxon>Eukaryota</taxon>
        <taxon>Fungi</taxon>
        <taxon>Dikarya</taxon>
        <taxon>Ascomycota</taxon>
        <taxon>Pezizomycotina</taxon>
        <taxon>Sordariomycetes</taxon>
        <taxon>Hypocreomycetidae</taxon>
        <taxon>Hypocreales</taxon>
        <taxon>Hypocreaceae</taxon>
        <taxon>Trichoderma</taxon>
    </lineage>
</organism>
<feature type="signal peptide" evidence="7">
    <location>
        <begin position="1"/>
        <end position="19"/>
    </location>
</feature>
<feature type="compositionally biased region" description="Low complexity" evidence="6">
    <location>
        <begin position="347"/>
        <end position="364"/>
    </location>
</feature>
<dbReference type="PANTHER" id="PTHR45708:SF49">
    <property type="entry name" value="ENDOCHITINASE"/>
    <property type="match status" value="1"/>
</dbReference>
<proteinExistence type="inferred from homology"/>
<dbReference type="InterPro" id="IPR045321">
    <property type="entry name" value="Cts1-like"/>
</dbReference>
<evidence type="ECO:0000313" key="9">
    <source>
        <dbReference type="EMBL" id="RFU81277.1"/>
    </source>
</evidence>
<dbReference type="Pfam" id="PF00734">
    <property type="entry name" value="CBM_1"/>
    <property type="match status" value="1"/>
</dbReference>
<keyword evidence="4" id="KW-0326">Glycosidase</keyword>
<gene>
    <name evidence="9" type="ORF">TARUN_932</name>
</gene>
<keyword evidence="2 7" id="KW-0732">Signal</keyword>
<evidence type="ECO:0000256" key="1">
    <source>
        <dbReference type="ARBA" id="ARBA00022669"/>
    </source>
</evidence>
<evidence type="ECO:0000256" key="3">
    <source>
        <dbReference type="ARBA" id="ARBA00022801"/>
    </source>
</evidence>
<evidence type="ECO:0000256" key="4">
    <source>
        <dbReference type="ARBA" id="ARBA00023295"/>
    </source>
</evidence>
<dbReference type="PROSITE" id="PS51910">
    <property type="entry name" value="GH18_2"/>
    <property type="match status" value="1"/>
</dbReference>
<dbReference type="GO" id="GO:0004568">
    <property type="term" value="F:chitinase activity"/>
    <property type="evidence" value="ECO:0007669"/>
    <property type="project" value="TreeGrafter"/>
</dbReference>
<feature type="compositionally biased region" description="Polar residues" evidence="6">
    <location>
        <begin position="390"/>
        <end position="400"/>
    </location>
</feature>
<keyword evidence="10" id="KW-1185">Reference proteome</keyword>
<reference evidence="9 10" key="1">
    <citation type="journal article" date="2018" name="PLoS Pathog.">
        <title>Evolution of structural diversity of trichothecenes, a family of toxins produced by plant pathogenic and entomopathogenic fungi.</title>
        <authorList>
            <person name="Proctor R.H."/>
            <person name="McCormick S.P."/>
            <person name="Kim H.S."/>
            <person name="Cardoza R.E."/>
            <person name="Stanley A.M."/>
            <person name="Lindo L."/>
            <person name="Kelly A."/>
            <person name="Brown D.W."/>
            <person name="Lee T."/>
            <person name="Vaughan M.M."/>
            <person name="Alexander N.J."/>
            <person name="Busman M."/>
            <person name="Gutierrez S."/>
        </authorList>
    </citation>
    <scope>NUCLEOTIDE SEQUENCE [LARGE SCALE GENOMIC DNA]</scope>
    <source>
        <strain evidence="9 10">IBT 40837</strain>
    </source>
</reference>
<feature type="compositionally biased region" description="Gly residues" evidence="6">
    <location>
        <begin position="373"/>
        <end position="389"/>
    </location>
</feature>
<dbReference type="SUPFAM" id="SSF57180">
    <property type="entry name" value="Cellulose-binding domain"/>
    <property type="match status" value="1"/>
</dbReference>
<protein>
    <submittedName>
        <fullName evidence="9">Glycoside hydrolase family 18</fullName>
    </submittedName>
</protein>
<dbReference type="InterPro" id="IPR017853">
    <property type="entry name" value="GH"/>
</dbReference>
<name>A0A395NZR4_TRIAR</name>
<dbReference type="GO" id="GO:0005975">
    <property type="term" value="P:carbohydrate metabolic process"/>
    <property type="evidence" value="ECO:0007669"/>
    <property type="project" value="InterPro"/>
</dbReference>
<evidence type="ECO:0000256" key="2">
    <source>
        <dbReference type="ARBA" id="ARBA00022729"/>
    </source>
</evidence>
<evidence type="ECO:0000256" key="5">
    <source>
        <dbReference type="ARBA" id="ARBA00025727"/>
    </source>
</evidence>
<dbReference type="InterPro" id="IPR000254">
    <property type="entry name" value="CBD"/>
</dbReference>
<keyword evidence="3 9" id="KW-0378">Hydrolase</keyword>
<dbReference type="GO" id="GO:0008061">
    <property type="term" value="F:chitin binding"/>
    <property type="evidence" value="ECO:0007669"/>
    <property type="project" value="UniProtKB-KW"/>
</dbReference>
<dbReference type="PANTHER" id="PTHR45708">
    <property type="entry name" value="ENDOCHITINASE"/>
    <property type="match status" value="1"/>
</dbReference>
<dbReference type="CDD" id="cd02877">
    <property type="entry name" value="GH18_hevamine_XipI_class_III"/>
    <property type="match status" value="1"/>
</dbReference>
<dbReference type="EMBL" id="PXOA01000058">
    <property type="protein sequence ID" value="RFU81277.1"/>
    <property type="molecule type" value="Genomic_DNA"/>
</dbReference>
<accession>A0A395NZR4</accession>
<dbReference type="OrthoDB" id="6020543at2759"/>